<feature type="non-terminal residue" evidence="1">
    <location>
        <position position="61"/>
    </location>
</feature>
<organism evidence="1 2">
    <name type="scientific">Sphaeroforma arctica JP610</name>
    <dbReference type="NCBI Taxonomy" id="667725"/>
    <lineage>
        <taxon>Eukaryota</taxon>
        <taxon>Ichthyosporea</taxon>
        <taxon>Ichthyophonida</taxon>
        <taxon>Sphaeroforma</taxon>
    </lineage>
</organism>
<keyword evidence="2" id="KW-1185">Reference proteome</keyword>
<accession>A0A0L0F1Y8</accession>
<evidence type="ECO:0000313" key="2">
    <source>
        <dbReference type="Proteomes" id="UP000054560"/>
    </source>
</evidence>
<evidence type="ECO:0000313" key="1">
    <source>
        <dbReference type="EMBL" id="KNC70188.1"/>
    </source>
</evidence>
<name>A0A0L0F1Y8_9EUKA</name>
<proteinExistence type="predicted"/>
<dbReference type="Proteomes" id="UP000054560">
    <property type="component" value="Unassembled WGS sequence"/>
</dbReference>
<dbReference type="EMBL" id="KQ251870">
    <property type="protein sequence ID" value="KNC70188.1"/>
    <property type="molecule type" value="Genomic_DNA"/>
</dbReference>
<dbReference type="GeneID" id="25917794"/>
<gene>
    <name evidence="1" type="ORF">SARC_17290</name>
</gene>
<sequence>MTHTQLHVQLVAASNSSKNAPLLAVAMVTRKVVNKQGEPMNNLTNPANADLVLLDLLYAYK</sequence>
<dbReference type="RefSeq" id="XP_014144090.1">
    <property type="nucleotide sequence ID" value="XM_014288615.1"/>
</dbReference>
<dbReference type="AlphaFoldDB" id="A0A0L0F1Y8"/>
<reference evidence="1 2" key="1">
    <citation type="submission" date="2011-02" db="EMBL/GenBank/DDBJ databases">
        <title>The Genome Sequence of Sphaeroforma arctica JP610.</title>
        <authorList>
            <consortium name="The Broad Institute Genome Sequencing Platform"/>
            <person name="Russ C."/>
            <person name="Cuomo C."/>
            <person name="Young S.K."/>
            <person name="Zeng Q."/>
            <person name="Gargeya S."/>
            <person name="Alvarado L."/>
            <person name="Berlin A."/>
            <person name="Chapman S.B."/>
            <person name="Chen Z."/>
            <person name="Freedman E."/>
            <person name="Gellesch M."/>
            <person name="Goldberg J."/>
            <person name="Griggs A."/>
            <person name="Gujja S."/>
            <person name="Heilman E."/>
            <person name="Heiman D."/>
            <person name="Howarth C."/>
            <person name="Mehta T."/>
            <person name="Neiman D."/>
            <person name="Pearson M."/>
            <person name="Roberts A."/>
            <person name="Saif S."/>
            <person name="Shea T."/>
            <person name="Shenoy N."/>
            <person name="Sisk P."/>
            <person name="Stolte C."/>
            <person name="Sykes S."/>
            <person name="White J."/>
            <person name="Yandava C."/>
            <person name="Burger G."/>
            <person name="Gray M.W."/>
            <person name="Holland P.W.H."/>
            <person name="King N."/>
            <person name="Lang F.B.F."/>
            <person name="Roger A.J."/>
            <person name="Ruiz-Trillo I."/>
            <person name="Haas B."/>
            <person name="Nusbaum C."/>
            <person name="Birren B."/>
        </authorList>
    </citation>
    <scope>NUCLEOTIDE SEQUENCE [LARGE SCALE GENOMIC DNA]</scope>
    <source>
        <strain evidence="1 2">JP610</strain>
    </source>
</reference>
<protein>
    <submittedName>
        <fullName evidence="1">Uncharacterized protein</fullName>
    </submittedName>
</protein>